<gene>
    <name evidence="1" type="ORF">WN51_01611</name>
</gene>
<organism evidence="1 2">
    <name type="scientific">Melipona quadrifasciata</name>
    <dbReference type="NCBI Taxonomy" id="166423"/>
    <lineage>
        <taxon>Eukaryota</taxon>
        <taxon>Metazoa</taxon>
        <taxon>Ecdysozoa</taxon>
        <taxon>Arthropoda</taxon>
        <taxon>Hexapoda</taxon>
        <taxon>Insecta</taxon>
        <taxon>Pterygota</taxon>
        <taxon>Neoptera</taxon>
        <taxon>Endopterygota</taxon>
        <taxon>Hymenoptera</taxon>
        <taxon>Apocrita</taxon>
        <taxon>Aculeata</taxon>
        <taxon>Apoidea</taxon>
        <taxon>Anthophila</taxon>
        <taxon>Apidae</taxon>
        <taxon>Melipona</taxon>
    </lineage>
</organism>
<protein>
    <submittedName>
        <fullName evidence="1">Uncharacterized protein</fullName>
    </submittedName>
</protein>
<proteinExistence type="predicted"/>
<sequence>MRQRTRAYFMRNQTVGSYFTNSVQAILTTSFGHVQAFQRTIIQSSKYGLSRSFDEINKFCNSDIVMDCIDVIPKILWHKLRKIIRAAVDPVRPRAFAITNCYKGWLVRNLSHMIDTKVLWPKVQIGKDLHNKRHDVVDIIKELDTNATWN</sequence>
<accession>A0A0N0BE45</accession>
<evidence type="ECO:0000313" key="2">
    <source>
        <dbReference type="Proteomes" id="UP000053105"/>
    </source>
</evidence>
<dbReference type="EMBL" id="KQ435840">
    <property type="protein sequence ID" value="KOX71338.1"/>
    <property type="molecule type" value="Genomic_DNA"/>
</dbReference>
<keyword evidence="2" id="KW-1185">Reference proteome</keyword>
<evidence type="ECO:0000313" key="1">
    <source>
        <dbReference type="EMBL" id="KOX71338.1"/>
    </source>
</evidence>
<dbReference type="Proteomes" id="UP000053105">
    <property type="component" value="Unassembled WGS sequence"/>
</dbReference>
<name>A0A0N0BE45_9HYME</name>
<reference evidence="1 2" key="1">
    <citation type="submission" date="2015-07" db="EMBL/GenBank/DDBJ databases">
        <title>The genome of Melipona quadrifasciata.</title>
        <authorList>
            <person name="Pan H."/>
            <person name="Kapheim K."/>
        </authorList>
    </citation>
    <scope>NUCLEOTIDE SEQUENCE [LARGE SCALE GENOMIC DNA]</scope>
    <source>
        <strain evidence="1">0111107301</strain>
        <tissue evidence="1">Whole body</tissue>
    </source>
</reference>
<dbReference type="AlphaFoldDB" id="A0A0N0BE45"/>